<keyword evidence="2 3" id="KW-0456">Lyase</keyword>
<evidence type="ECO:0000256" key="1">
    <source>
        <dbReference type="ARBA" id="ARBA00007592"/>
    </source>
</evidence>
<dbReference type="EMBL" id="JACHGF010000002">
    <property type="protein sequence ID" value="MBB5283791.1"/>
    <property type="molecule type" value="Genomic_DNA"/>
</dbReference>
<dbReference type="EC" id="4.3.3.7" evidence="5"/>
<dbReference type="PANTHER" id="PTHR12128:SF66">
    <property type="entry name" value="4-HYDROXY-2-OXOGLUTARATE ALDOLASE, MITOCHONDRIAL"/>
    <property type="match status" value="1"/>
</dbReference>
<dbReference type="InterPro" id="IPR013785">
    <property type="entry name" value="Aldolase_TIM"/>
</dbReference>
<keyword evidence="6" id="KW-1185">Reference proteome</keyword>
<evidence type="ECO:0000313" key="5">
    <source>
        <dbReference type="EMBL" id="MBB5283791.1"/>
    </source>
</evidence>
<feature type="active site" description="Proton donor/acceptor" evidence="4">
    <location>
        <position position="140"/>
    </location>
</feature>
<dbReference type="Pfam" id="PF00701">
    <property type="entry name" value="DHDPS"/>
    <property type="match status" value="1"/>
</dbReference>
<gene>
    <name evidence="5" type="ORF">HNQ92_001917</name>
</gene>
<evidence type="ECO:0000256" key="2">
    <source>
        <dbReference type="ARBA" id="ARBA00023239"/>
    </source>
</evidence>
<dbReference type="Proteomes" id="UP000557307">
    <property type="component" value="Unassembled WGS sequence"/>
</dbReference>
<name>A0A840TK25_9BACT</name>
<proteinExistence type="inferred from homology"/>
<dbReference type="SUPFAM" id="SSF51569">
    <property type="entry name" value="Aldolase"/>
    <property type="match status" value="1"/>
</dbReference>
<dbReference type="CDD" id="cd00408">
    <property type="entry name" value="DHDPS-like"/>
    <property type="match status" value="1"/>
</dbReference>
<protein>
    <submittedName>
        <fullName evidence="5">4-hydroxy-tetrahydrodipicolinate synthase</fullName>
        <ecNumber evidence="5">4.3.3.7</ecNumber>
    </submittedName>
</protein>
<dbReference type="GO" id="GO:0008840">
    <property type="term" value="F:4-hydroxy-tetrahydrodipicolinate synthase activity"/>
    <property type="evidence" value="ECO:0007669"/>
    <property type="project" value="UniProtKB-EC"/>
</dbReference>
<comment type="similarity">
    <text evidence="1 3">Belongs to the DapA family.</text>
</comment>
<feature type="active site" description="Schiff-base intermediate with substrate" evidence="4">
    <location>
        <position position="168"/>
    </location>
</feature>
<dbReference type="SMART" id="SM01130">
    <property type="entry name" value="DHDPS"/>
    <property type="match status" value="1"/>
</dbReference>
<evidence type="ECO:0000256" key="4">
    <source>
        <dbReference type="PIRSR" id="PIRSR001365-1"/>
    </source>
</evidence>
<organism evidence="5 6">
    <name type="scientific">Rhabdobacter roseus</name>
    <dbReference type="NCBI Taxonomy" id="1655419"/>
    <lineage>
        <taxon>Bacteria</taxon>
        <taxon>Pseudomonadati</taxon>
        <taxon>Bacteroidota</taxon>
        <taxon>Cytophagia</taxon>
        <taxon>Cytophagales</taxon>
        <taxon>Cytophagaceae</taxon>
        <taxon>Rhabdobacter</taxon>
    </lineage>
</organism>
<dbReference type="PANTHER" id="PTHR12128">
    <property type="entry name" value="DIHYDRODIPICOLINATE SYNTHASE"/>
    <property type="match status" value="1"/>
</dbReference>
<dbReference type="Gene3D" id="3.20.20.70">
    <property type="entry name" value="Aldolase class I"/>
    <property type="match status" value="1"/>
</dbReference>
<dbReference type="PIRSF" id="PIRSF001365">
    <property type="entry name" value="DHDPS"/>
    <property type="match status" value="1"/>
</dbReference>
<sequence length="310" mass="34945">MSTPKKGLIPVMVLPRKTNGTIDYYTLDAFVDFFLDAGVMGLFANCLSTEMYFLNNEERLAHTARVVERVNGQIPVVATGTFEGTVAQQADFCKRIYDTGVEAVVVITSQMAQAHESDEVFLARMEELLARTGNIPLGFYECPLPYKRLLSPAILAQLLPTGRLHYHKDTSCSVEDVKQKLDVIKGTSFRFFDAHLPNALASLRMGADGLSAIAGNSFPEVLTWLCENYDLPERQEDVEWLQQELTDTNALIHLAYPVGAKYFLQRRGLPFQRLSRTHTPDLTDAERIQFDGLFARWESWCERLGITVQI</sequence>
<dbReference type="InterPro" id="IPR002220">
    <property type="entry name" value="DapA-like"/>
</dbReference>
<dbReference type="AlphaFoldDB" id="A0A840TK25"/>
<evidence type="ECO:0000313" key="6">
    <source>
        <dbReference type="Proteomes" id="UP000557307"/>
    </source>
</evidence>
<accession>A0A840TK25</accession>
<comment type="caution">
    <text evidence="5">The sequence shown here is derived from an EMBL/GenBank/DDBJ whole genome shotgun (WGS) entry which is preliminary data.</text>
</comment>
<evidence type="ECO:0000256" key="3">
    <source>
        <dbReference type="PIRNR" id="PIRNR001365"/>
    </source>
</evidence>
<dbReference type="RefSeq" id="WP_184173473.1">
    <property type="nucleotide sequence ID" value="NZ_JACHGF010000002.1"/>
</dbReference>
<reference evidence="5 6" key="1">
    <citation type="submission" date="2020-08" db="EMBL/GenBank/DDBJ databases">
        <title>Genomic Encyclopedia of Type Strains, Phase IV (KMG-IV): sequencing the most valuable type-strain genomes for metagenomic binning, comparative biology and taxonomic classification.</title>
        <authorList>
            <person name="Goeker M."/>
        </authorList>
    </citation>
    <scope>NUCLEOTIDE SEQUENCE [LARGE SCALE GENOMIC DNA]</scope>
    <source>
        <strain evidence="5 6">DSM 105074</strain>
    </source>
</reference>